<dbReference type="PANTHER" id="PTHR13234:SF25">
    <property type="entry name" value="GAMMA-INTERFERON-INDUCIBLE LYSOSOMAL THIOL REDUCTASE"/>
    <property type="match status" value="1"/>
</dbReference>
<evidence type="ECO:0000313" key="4">
    <source>
        <dbReference type="EMBL" id="CAA22309.2"/>
    </source>
</evidence>
<dbReference type="WormBase" id="Y18D10A.2">
    <property type="protein sequence ID" value="CE43284"/>
    <property type="gene ID" value="WBGene00012475"/>
</dbReference>
<dbReference type="Bgee" id="WBGene00012475">
    <property type="expression patterns" value="Expressed in embryo and 3 other cell types or tissues"/>
</dbReference>
<feature type="chain" id="PRO_5004338726" evidence="3">
    <location>
        <begin position="36"/>
        <end position="212"/>
    </location>
</feature>
<dbReference type="Proteomes" id="UP000001940">
    <property type="component" value="Chromosome I"/>
</dbReference>
<dbReference type="PaxDb" id="6239-Y18D10A.2"/>
<organism evidence="4 5">
    <name type="scientific">Caenorhabditis elegans</name>
    <dbReference type="NCBI Taxonomy" id="6239"/>
    <lineage>
        <taxon>Eukaryota</taxon>
        <taxon>Metazoa</taxon>
        <taxon>Ecdysozoa</taxon>
        <taxon>Nematoda</taxon>
        <taxon>Chromadorea</taxon>
        <taxon>Rhabditida</taxon>
        <taxon>Rhabditina</taxon>
        <taxon>Rhabditomorpha</taxon>
        <taxon>Rhabditoidea</taxon>
        <taxon>Rhabditidae</taxon>
        <taxon>Peloderinae</taxon>
        <taxon>Caenorhabditis</taxon>
    </lineage>
</organism>
<dbReference type="AGR" id="WB:WBGene00012475"/>
<dbReference type="RefSeq" id="NP_493240.2">
    <property type="nucleotide sequence ID" value="NM_060839.2"/>
</dbReference>
<protein>
    <submittedName>
        <fullName evidence="4">Gamma-interferon-inducible lysosomal thiol reductase</fullName>
    </submittedName>
</protein>
<dbReference type="GO" id="GO:0016671">
    <property type="term" value="F:oxidoreductase activity, acting on a sulfur group of donors, disulfide as acceptor"/>
    <property type="evidence" value="ECO:0007669"/>
    <property type="project" value="InterPro"/>
</dbReference>
<comment type="similarity">
    <text evidence="1">Belongs to the GILT family.</text>
</comment>
<dbReference type="PhylomeDB" id="Q9XW24"/>
<proteinExistence type="evidence at protein level"/>
<dbReference type="Pfam" id="PF03227">
    <property type="entry name" value="GILT"/>
    <property type="match status" value="1"/>
</dbReference>
<evidence type="ECO:0000256" key="3">
    <source>
        <dbReference type="SAM" id="SignalP"/>
    </source>
</evidence>
<gene>
    <name evidence="4" type="ORF">CELE_Y18D10A.2</name>
    <name evidence="4 6" type="ORF">Y18D10A.2</name>
</gene>
<dbReference type="InParanoid" id="Q9XW24"/>
<feature type="signal peptide" evidence="3">
    <location>
        <begin position="1"/>
        <end position="35"/>
    </location>
</feature>
<dbReference type="OMA" id="WLPWIQV"/>
<dbReference type="InterPro" id="IPR004911">
    <property type="entry name" value="Interferon-induced_GILT"/>
</dbReference>
<accession>Q9XW24</accession>
<dbReference type="KEGG" id="cel:CELE_Y18D10A.2"/>
<dbReference type="eggNOG" id="KOG3160">
    <property type="taxonomic scope" value="Eukaryota"/>
</dbReference>
<dbReference type="GeneID" id="189471"/>
<dbReference type="PeptideAtlas" id="Q9XW24"/>
<keyword evidence="3" id="KW-0732">Signal</keyword>
<dbReference type="HOGENOM" id="CLU_066886_2_3_1"/>
<reference evidence="4 5" key="1">
    <citation type="journal article" date="1998" name="Science">
        <title>Genome sequence of the nematode C. elegans: a platform for investigating biology.</title>
        <authorList>
            <consortium name="The C. elegans sequencing consortium"/>
            <person name="Sulson J.E."/>
            <person name="Waterston R."/>
        </authorList>
    </citation>
    <scope>NUCLEOTIDE SEQUENCE [LARGE SCALE GENOMIC DNA]</scope>
    <source>
        <strain evidence="4 5">Bristol N2</strain>
    </source>
</reference>
<dbReference type="AlphaFoldDB" id="Q9XW24"/>
<evidence type="ECO:0000256" key="1">
    <source>
        <dbReference type="ARBA" id="ARBA00005679"/>
    </source>
</evidence>
<keyword evidence="7" id="KW-1267">Proteomics identification</keyword>
<keyword evidence="2" id="KW-0325">Glycoprotein</keyword>
<evidence type="ECO:0007829" key="7">
    <source>
        <dbReference type="PeptideAtlas" id="Q9XW24"/>
    </source>
</evidence>
<sequence>MQMNPNKSPPISINFPLFTMSKFLLFISISAVATASDLVEVFGISRCPDTSKFIHNQLVPFYQNYKGNLSDGLKLDFHAVPTGGHQVDGKYVNRCLHGALECALNKLQMCSKKHIKQDWLVTAGCIQGKTAYSAGLKCLPDTEEGKIVQNCAESEEGEYLLNDENSYRYNVAPHSAWLPWIQVNGERNRNAEFKLKDVICQLESMKGNEICK</sequence>
<dbReference type="GO" id="GO:0016491">
    <property type="term" value="F:oxidoreductase activity"/>
    <property type="evidence" value="ECO:0000318"/>
    <property type="project" value="GO_Central"/>
</dbReference>
<evidence type="ECO:0000256" key="2">
    <source>
        <dbReference type="ARBA" id="ARBA00023180"/>
    </source>
</evidence>
<dbReference type="PANTHER" id="PTHR13234">
    <property type="entry name" value="GAMMA-INTERFERON INDUCIBLE LYSOSOMAL THIOL REDUCTASE GILT"/>
    <property type="match status" value="1"/>
</dbReference>
<dbReference type="UCSC" id="Y18D10A.2">
    <property type="organism name" value="c. elegans"/>
</dbReference>
<evidence type="ECO:0000313" key="6">
    <source>
        <dbReference type="WormBase" id="Y18D10A.2"/>
    </source>
</evidence>
<dbReference type="EMBL" id="BX284601">
    <property type="protein sequence ID" value="CAA22309.2"/>
    <property type="molecule type" value="Genomic_DNA"/>
</dbReference>
<name>Q9XW24_CAEEL</name>
<dbReference type="SMR" id="Q9XW24"/>
<dbReference type="CTD" id="189471"/>
<dbReference type="OrthoDB" id="958254at2759"/>
<evidence type="ECO:0000313" key="5">
    <source>
        <dbReference type="Proteomes" id="UP000001940"/>
    </source>
</evidence>
<keyword evidence="5" id="KW-1185">Reference proteome</keyword>